<dbReference type="Gene3D" id="1.10.287.130">
    <property type="match status" value="1"/>
</dbReference>
<keyword evidence="7" id="KW-1185">Reference proteome</keyword>
<evidence type="ECO:0000313" key="6">
    <source>
        <dbReference type="EMBL" id="TDU28297.1"/>
    </source>
</evidence>
<gene>
    <name evidence="6" type="ORF">DFR24_2664</name>
</gene>
<accession>A0A4S3K409</accession>
<evidence type="ECO:0000313" key="7">
    <source>
        <dbReference type="Proteomes" id="UP000295341"/>
    </source>
</evidence>
<dbReference type="PROSITE" id="PS50109">
    <property type="entry name" value="HIS_KIN"/>
    <property type="match status" value="1"/>
</dbReference>
<dbReference type="PANTHER" id="PTHR43547:SF2">
    <property type="entry name" value="HYBRID SIGNAL TRANSDUCTION HISTIDINE KINASE C"/>
    <property type="match status" value="1"/>
</dbReference>
<proteinExistence type="predicted"/>
<name>A0A4S3K409_9GAMM</name>
<feature type="compositionally biased region" description="Pro residues" evidence="4">
    <location>
        <begin position="1"/>
        <end position="15"/>
    </location>
</feature>
<feature type="region of interest" description="Disordered" evidence="4">
    <location>
        <begin position="1"/>
        <end position="33"/>
    </location>
</feature>
<evidence type="ECO:0000256" key="2">
    <source>
        <dbReference type="ARBA" id="ARBA00012438"/>
    </source>
</evidence>
<comment type="catalytic activity">
    <reaction evidence="1">
        <text>ATP + protein L-histidine = ADP + protein N-phospho-L-histidine.</text>
        <dbReference type="EC" id="2.7.13.3"/>
    </reaction>
</comment>
<evidence type="ECO:0000256" key="3">
    <source>
        <dbReference type="ARBA" id="ARBA00022553"/>
    </source>
</evidence>
<dbReference type="CDD" id="cd00082">
    <property type="entry name" value="HisKA"/>
    <property type="match status" value="1"/>
</dbReference>
<evidence type="ECO:0000259" key="5">
    <source>
        <dbReference type="PROSITE" id="PS50109"/>
    </source>
</evidence>
<dbReference type="Pfam" id="PF00512">
    <property type="entry name" value="HisKA"/>
    <property type="match status" value="1"/>
</dbReference>
<protein>
    <recommendedName>
        <fullName evidence="2">histidine kinase</fullName>
        <ecNumber evidence="2">2.7.13.3</ecNumber>
    </recommendedName>
</protein>
<organism evidence="6 7">
    <name type="scientific">Panacagrimonas perspica</name>
    <dbReference type="NCBI Taxonomy" id="381431"/>
    <lineage>
        <taxon>Bacteria</taxon>
        <taxon>Pseudomonadati</taxon>
        <taxon>Pseudomonadota</taxon>
        <taxon>Gammaproteobacteria</taxon>
        <taxon>Nevskiales</taxon>
        <taxon>Nevskiaceae</taxon>
        <taxon>Panacagrimonas</taxon>
    </lineage>
</organism>
<dbReference type="OrthoDB" id="9768069at2"/>
<feature type="region of interest" description="Disordered" evidence="4">
    <location>
        <begin position="209"/>
        <end position="229"/>
    </location>
</feature>
<dbReference type="SMART" id="SM00388">
    <property type="entry name" value="HisKA"/>
    <property type="match status" value="1"/>
</dbReference>
<dbReference type="InterPro" id="IPR036890">
    <property type="entry name" value="HATPase_C_sf"/>
</dbReference>
<dbReference type="InterPro" id="IPR036097">
    <property type="entry name" value="HisK_dim/P_sf"/>
</dbReference>
<dbReference type="AlphaFoldDB" id="A0A4S3K409"/>
<reference evidence="6 7" key="1">
    <citation type="submission" date="2019-03" db="EMBL/GenBank/DDBJ databases">
        <title>Genomic Encyclopedia of Type Strains, Phase IV (KMG-IV): sequencing the most valuable type-strain genomes for metagenomic binning, comparative biology and taxonomic classification.</title>
        <authorList>
            <person name="Goeker M."/>
        </authorList>
    </citation>
    <scope>NUCLEOTIDE SEQUENCE [LARGE SCALE GENOMIC DNA]</scope>
    <source>
        <strain evidence="6 7">DSM 26377</strain>
    </source>
</reference>
<dbReference type="SUPFAM" id="SSF55874">
    <property type="entry name" value="ATPase domain of HSP90 chaperone/DNA topoisomerase II/histidine kinase"/>
    <property type="match status" value="1"/>
</dbReference>
<dbReference type="InterPro" id="IPR005467">
    <property type="entry name" value="His_kinase_dom"/>
</dbReference>
<feature type="domain" description="Histidine kinase" evidence="5">
    <location>
        <begin position="54"/>
        <end position="269"/>
    </location>
</feature>
<keyword evidence="3" id="KW-0597">Phosphoprotein</keyword>
<sequence length="269" mass="28335">MPSSPAAPPSNPLAAPPDEAEDRGAAAASSLAAERAAREQAELAAQARDHFLAITAHDLRSPLNGIQSWANVLQMQIPADAPAPMVRALAGIRNGVEQQARLIEELLDKARVLDGSVELNIAEISPAPAIQAAIAHAGDAASARGVQLVFVTIDAPERIRADASRLEQMTRLLLTDALASAPRDSEIRVTLAGTRDALKLRVTCQANTPGIASDGAPAQERTTSGDPESRRADIGWLLIRRLAELQGGSLSMNVVKDAEDPAREVTLQL</sequence>
<comment type="caution">
    <text evidence="6">The sequence shown here is derived from an EMBL/GenBank/DDBJ whole genome shotgun (WGS) entry which is preliminary data.</text>
</comment>
<dbReference type="RefSeq" id="WP_133881853.1">
    <property type="nucleotide sequence ID" value="NZ_MWIN01000017.1"/>
</dbReference>
<dbReference type="PANTHER" id="PTHR43547">
    <property type="entry name" value="TWO-COMPONENT HISTIDINE KINASE"/>
    <property type="match status" value="1"/>
</dbReference>
<dbReference type="EMBL" id="SOBT01000009">
    <property type="protein sequence ID" value="TDU28297.1"/>
    <property type="molecule type" value="Genomic_DNA"/>
</dbReference>
<dbReference type="EC" id="2.7.13.3" evidence="2"/>
<evidence type="ECO:0000256" key="4">
    <source>
        <dbReference type="SAM" id="MobiDB-lite"/>
    </source>
</evidence>
<dbReference type="Gene3D" id="3.30.565.10">
    <property type="entry name" value="Histidine kinase-like ATPase, C-terminal domain"/>
    <property type="match status" value="1"/>
</dbReference>
<dbReference type="GO" id="GO:0000155">
    <property type="term" value="F:phosphorelay sensor kinase activity"/>
    <property type="evidence" value="ECO:0007669"/>
    <property type="project" value="InterPro"/>
</dbReference>
<dbReference type="SUPFAM" id="SSF47384">
    <property type="entry name" value="Homodimeric domain of signal transducing histidine kinase"/>
    <property type="match status" value="1"/>
</dbReference>
<dbReference type="Proteomes" id="UP000295341">
    <property type="component" value="Unassembled WGS sequence"/>
</dbReference>
<evidence type="ECO:0000256" key="1">
    <source>
        <dbReference type="ARBA" id="ARBA00000085"/>
    </source>
</evidence>
<dbReference type="InterPro" id="IPR003661">
    <property type="entry name" value="HisK_dim/P_dom"/>
</dbReference>